<dbReference type="InterPro" id="IPR036890">
    <property type="entry name" value="HATPase_C_sf"/>
</dbReference>
<dbReference type="Gene3D" id="6.10.340.10">
    <property type="match status" value="1"/>
</dbReference>
<dbReference type="InterPro" id="IPR010559">
    <property type="entry name" value="Sig_transdc_His_kin_internal"/>
</dbReference>
<evidence type="ECO:0000256" key="7">
    <source>
        <dbReference type="SAM" id="Phobius"/>
    </source>
</evidence>
<dbReference type="EMBL" id="CP034235">
    <property type="protein sequence ID" value="QGQ96458.1"/>
    <property type="molecule type" value="Genomic_DNA"/>
</dbReference>
<evidence type="ECO:0000259" key="8">
    <source>
        <dbReference type="PROSITE" id="PS50885"/>
    </source>
</evidence>
<dbReference type="KEGG" id="ppsc:EHS13_16990"/>
<protein>
    <submittedName>
        <fullName evidence="9">Sensor histidine kinase</fullName>
    </submittedName>
</protein>
<evidence type="ECO:0000256" key="6">
    <source>
        <dbReference type="ARBA" id="ARBA00023136"/>
    </source>
</evidence>
<dbReference type="AlphaFoldDB" id="A0A6B8RM83"/>
<dbReference type="PROSITE" id="PS50885">
    <property type="entry name" value="HAMP"/>
    <property type="match status" value="1"/>
</dbReference>
<keyword evidence="7" id="KW-0812">Transmembrane</keyword>
<evidence type="ECO:0000313" key="10">
    <source>
        <dbReference type="Proteomes" id="UP000426246"/>
    </source>
</evidence>
<evidence type="ECO:0000313" key="9">
    <source>
        <dbReference type="EMBL" id="QGQ96458.1"/>
    </source>
</evidence>
<dbReference type="CDD" id="cd06225">
    <property type="entry name" value="HAMP"/>
    <property type="match status" value="1"/>
</dbReference>
<dbReference type="InterPro" id="IPR003594">
    <property type="entry name" value="HATPase_dom"/>
</dbReference>
<dbReference type="Pfam" id="PF00672">
    <property type="entry name" value="HAMP"/>
    <property type="match status" value="1"/>
</dbReference>
<dbReference type="Pfam" id="PF06580">
    <property type="entry name" value="His_kinase"/>
    <property type="match status" value="1"/>
</dbReference>
<keyword evidence="5 9" id="KW-0418">Kinase</keyword>
<keyword evidence="7" id="KW-1133">Transmembrane helix</keyword>
<accession>A0A6B8RM83</accession>
<keyword evidence="4" id="KW-0808">Transferase</keyword>
<evidence type="ECO:0000256" key="3">
    <source>
        <dbReference type="ARBA" id="ARBA00022553"/>
    </source>
</evidence>
<evidence type="ECO:0000256" key="2">
    <source>
        <dbReference type="ARBA" id="ARBA00022475"/>
    </source>
</evidence>
<evidence type="ECO:0000256" key="1">
    <source>
        <dbReference type="ARBA" id="ARBA00004651"/>
    </source>
</evidence>
<dbReference type="GO" id="GO:0000155">
    <property type="term" value="F:phosphorelay sensor kinase activity"/>
    <property type="evidence" value="ECO:0007669"/>
    <property type="project" value="InterPro"/>
</dbReference>
<sequence length="611" mass="69754">MKTIMEWIKGLVRALILKSTKRLFNKLILLFTTLILLVVVSLTFISSKMLENESITNIITSNTSNLKLVNKNFSNYIADIELISFPYFKFEQVMNAVLTESDDYSAKSYLEDYLRGLFYSRKDIEGIYLYLIDSKKYYYISREDQNPTVRNNSNEDIINLEWFKKATQNNQSGTVQSLLLSNKEGYQINYDKTFMAYHRTLRNLIDRAPKAVISFYMNTSVRDEIVKDIPLNEGEHIIFSDSNNKPFYLDDADFYDDFQNSTTNSVLKAANQEGRFTWGKGNGKYMVIYNADVVGDWKLMKAIPNSAIYKVAQTNRNLSFLIGFLFIAVSILFIALISNAITKPLKKLSIKMGRFSEGYFEVETEIKGRDEIALFSRQFNTMVTRIDDLINEKYKMKLIEKSAILKALEAEINPHFLYNALQAISTKALKNGMQDITEMVDALALTLRYCINGKDIVKLRDEIKHIENYLIIQKARFGSRLEVIYELDVYALDLDIPKLSIQSLVENCIKHALEKISTTITILIQVHFAGSNAVITVKDNGPGIDPDKLTEINQSLQMEWEDWDDESIGLKNLNARLKLIFGDEAGVLIQSSAAGTEMSIIIPGGSRSQDV</sequence>
<comment type="subcellular location">
    <subcellularLocation>
        <location evidence="1">Cell membrane</location>
        <topology evidence="1">Multi-pass membrane protein</topology>
    </subcellularLocation>
</comment>
<feature type="transmembrane region" description="Helical" evidence="7">
    <location>
        <begin position="27"/>
        <end position="45"/>
    </location>
</feature>
<dbReference type="InterPro" id="IPR003660">
    <property type="entry name" value="HAMP_dom"/>
</dbReference>
<dbReference type="Proteomes" id="UP000426246">
    <property type="component" value="Chromosome"/>
</dbReference>
<reference evidence="10" key="1">
    <citation type="submission" date="2018-11" db="EMBL/GenBank/DDBJ databases">
        <title>Complete genome sequence of Paenibacillus sp. ML311-T8.</title>
        <authorList>
            <person name="Nam Y.-D."/>
            <person name="Kang J."/>
            <person name="Chung W.-H."/>
            <person name="Park Y.S."/>
        </authorList>
    </citation>
    <scope>NUCLEOTIDE SEQUENCE [LARGE SCALE GENOMIC DNA]</scope>
    <source>
        <strain evidence="10">ML311-T8</strain>
    </source>
</reference>
<dbReference type="RefSeq" id="WP_155701497.1">
    <property type="nucleotide sequence ID" value="NZ_CP034235.1"/>
</dbReference>
<dbReference type="OrthoDB" id="9809348at2"/>
<dbReference type="PANTHER" id="PTHR34220">
    <property type="entry name" value="SENSOR HISTIDINE KINASE YPDA"/>
    <property type="match status" value="1"/>
</dbReference>
<dbReference type="SUPFAM" id="SSF55874">
    <property type="entry name" value="ATPase domain of HSP90 chaperone/DNA topoisomerase II/histidine kinase"/>
    <property type="match status" value="1"/>
</dbReference>
<dbReference type="Pfam" id="PF02518">
    <property type="entry name" value="HATPase_c"/>
    <property type="match status" value="1"/>
</dbReference>
<gene>
    <name evidence="9" type="ORF">EHS13_16990</name>
</gene>
<keyword evidence="2" id="KW-1003">Cell membrane</keyword>
<feature type="domain" description="HAMP" evidence="8">
    <location>
        <begin position="339"/>
        <end position="391"/>
    </location>
</feature>
<keyword evidence="10" id="KW-1185">Reference proteome</keyword>
<keyword evidence="6 7" id="KW-0472">Membrane</keyword>
<feature type="transmembrane region" description="Helical" evidence="7">
    <location>
        <begin position="318"/>
        <end position="342"/>
    </location>
</feature>
<dbReference type="GO" id="GO:0005886">
    <property type="term" value="C:plasma membrane"/>
    <property type="evidence" value="ECO:0007669"/>
    <property type="project" value="UniProtKB-SubCell"/>
</dbReference>
<name>A0A6B8RM83_9BACL</name>
<organism evidence="9 10">
    <name type="scientific">Paenibacillus psychroresistens</name>
    <dbReference type="NCBI Taxonomy" id="1778678"/>
    <lineage>
        <taxon>Bacteria</taxon>
        <taxon>Bacillati</taxon>
        <taxon>Bacillota</taxon>
        <taxon>Bacilli</taxon>
        <taxon>Bacillales</taxon>
        <taxon>Paenibacillaceae</taxon>
        <taxon>Paenibacillus</taxon>
    </lineage>
</organism>
<evidence type="ECO:0000256" key="5">
    <source>
        <dbReference type="ARBA" id="ARBA00022777"/>
    </source>
</evidence>
<dbReference type="Gene3D" id="3.30.565.10">
    <property type="entry name" value="Histidine kinase-like ATPase, C-terminal domain"/>
    <property type="match status" value="1"/>
</dbReference>
<dbReference type="InterPro" id="IPR050640">
    <property type="entry name" value="Bact_2-comp_sensor_kinase"/>
</dbReference>
<dbReference type="PANTHER" id="PTHR34220:SF7">
    <property type="entry name" value="SENSOR HISTIDINE KINASE YPDA"/>
    <property type="match status" value="1"/>
</dbReference>
<evidence type="ECO:0000256" key="4">
    <source>
        <dbReference type="ARBA" id="ARBA00022679"/>
    </source>
</evidence>
<dbReference type="SUPFAM" id="SSF158472">
    <property type="entry name" value="HAMP domain-like"/>
    <property type="match status" value="1"/>
</dbReference>
<proteinExistence type="predicted"/>
<dbReference type="SMART" id="SM00304">
    <property type="entry name" value="HAMP"/>
    <property type="match status" value="1"/>
</dbReference>
<keyword evidence="3" id="KW-0597">Phosphoprotein</keyword>